<gene>
    <name evidence="3" type="ORF">DI626_09190</name>
</gene>
<feature type="domain" description="Glycine-rich" evidence="2">
    <location>
        <begin position="368"/>
        <end position="573"/>
    </location>
</feature>
<evidence type="ECO:0000313" key="4">
    <source>
        <dbReference type="Proteomes" id="UP000249557"/>
    </source>
</evidence>
<organism evidence="3 4">
    <name type="scientific">Micavibrio aeruginosavorus</name>
    <dbReference type="NCBI Taxonomy" id="349221"/>
    <lineage>
        <taxon>Bacteria</taxon>
        <taxon>Pseudomonadati</taxon>
        <taxon>Bdellovibrionota</taxon>
        <taxon>Bdellovibrionia</taxon>
        <taxon>Bdellovibrionales</taxon>
        <taxon>Pseudobdellovibrionaceae</taxon>
        <taxon>Micavibrio</taxon>
    </lineage>
</organism>
<comment type="caution">
    <text evidence="3">The sequence shown here is derived from an EMBL/GenBank/DDBJ whole genome shotgun (WGS) entry which is preliminary data.</text>
</comment>
<proteinExistence type="predicted"/>
<keyword evidence="1" id="KW-0472">Membrane</keyword>
<dbReference type="EMBL" id="QFNK01000216">
    <property type="protein sequence ID" value="PZO83267.1"/>
    <property type="molecule type" value="Genomic_DNA"/>
</dbReference>
<evidence type="ECO:0000256" key="1">
    <source>
        <dbReference type="SAM" id="Phobius"/>
    </source>
</evidence>
<dbReference type="Proteomes" id="UP000249557">
    <property type="component" value="Unassembled WGS sequence"/>
</dbReference>
<reference evidence="3 4" key="1">
    <citation type="submission" date="2017-08" db="EMBL/GenBank/DDBJ databases">
        <title>Infants hospitalized years apart are colonized by the same room-sourced microbial strains.</title>
        <authorList>
            <person name="Brooks B."/>
            <person name="Olm M.R."/>
            <person name="Firek B.A."/>
            <person name="Baker R."/>
            <person name="Thomas B.C."/>
            <person name="Morowitz M.J."/>
            <person name="Banfield J.F."/>
        </authorList>
    </citation>
    <scope>NUCLEOTIDE SEQUENCE [LARGE SCALE GENOMIC DNA]</scope>
    <source>
        <strain evidence="3">S2_018_000_R2_104</strain>
    </source>
</reference>
<name>A0A2W4ZPN9_9BACT</name>
<evidence type="ECO:0000313" key="3">
    <source>
        <dbReference type="EMBL" id="PZO83267.1"/>
    </source>
</evidence>
<keyword evidence="1" id="KW-1133">Transmembrane helix</keyword>
<keyword evidence="1" id="KW-0812">Transmembrane</keyword>
<protein>
    <recommendedName>
        <fullName evidence="2">Glycine-rich domain-containing protein</fullName>
    </recommendedName>
</protein>
<sequence length="589" mass="57503">MGFATITDSSRASERGSLFTALFGAVITVGLLTAGMNVVLRGPVSSMSDVTRRAIVEGNVSAAARLAIGAAAGAQANSGDCDSDGYIEPVPYSDTGTGPRPVGGGYLPDSFGATQIDPWSTQYGYCVWDHGSVTVTNNVAACGGLTAKRLKGAPSSAYATIAIISAGKDRVFQTSCNAYADTNADGKPDTPLVNKPTGSDDIILSYTYSEASTMDNLWNLKSGSPTVAEIGAKDIEIKGRSGTDTARIGYDAGLGIAGVADFKAMKADRLYPKTSNGSVAFNDVMRFPSVEDLPAPVVNVPAAADCTLPTGGTLADGDSVTLYSATSHANCSTISQVRTCSNGTLSGSASYQYASCATIAAPGQIAYTTPGTYTWTAPAGVTSVSVVSVGGGGSRSSGNNCGGGGGGLGYKNNISVVPGQNYTVVVGAGYDSPGCSTNGCGRKGEDSYFSSSTTVAGKGGGGGCGSNAGGTFVGDGGGNGGNSYGTYGSGAATVSAGAGGYSGNGGSVTCDSCNGNSGAGGGGGGGIYGGANQGGGVGLLGLGSNGAAGQGGSGGAVPNYGGGGGGNGAVRIIWPGNARSFPSTRTANE</sequence>
<dbReference type="Pfam" id="PF21722">
    <property type="entry name" value="Gly_rich_2"/>
    <property type="match status" value="1"/>
</dbReference>
<accession>A0A2W4ZPN9</accession>
<dbReference type="InterPro" id="IPR049304">
    <property type="entry name" value="Gly_rich_dom"/>
</dbReference>
<evidence type="ECO:0000259" key="2">
    <source>
        <dbReference type="Pfam" id="PF21722"/>
    </source>
</evidence>
<dbReference type="AlphaFoldDB" id="A0A2W4ZPN9"/>
<feature type="transmembrane region" description="Helical" evidence="1">
    <location>
        <begin position="18"/>
        <end position="40"/>
    </location>
</feature>